<reference evidence="2" key="1">
    <citation type="submission" date="2006-09" db="EMBL/GenBank/DDBJ databases">
        <title>Annotation of Plasmodium falciparum Dd2.</title>
        <authorList>
            <consortium name="The Broad Institute Genome Sequencing Platform"/>
            <person name="Volkman S.K."/>
            <person name="Neafsey D.E."/>
            <person name="Dash A.P."/>
            <person name="Chitnis C.E."/>
            <person name="Hartl D.L."/>
            <person name="Young S.K."/>
            <person name="Zeng Q."/>
            <person name="Koehrsen M."/>
            <person name="Alvarado L."/>
            <person name="Berlin A."/>
            <person name="Borenstein D."/>
            <person name="Chapman S.B."/>
            <person name="Chen Z."/>
            <person name="Engels R."/>
            <person name="Freedman E."/>
            <person name="Gellesch M."/>
            <person name="Goldberg J."/>
            <person name="Griggs A."/>
            <person name="Gujja S."/>
            <person name="Heilman E.R."/>
            <person name="Heiman D.I."/>
            <person name="Howarth C."/>
            <person name="Jen D."/>
            <person name="Larson L."/>
            <person name="Mehta T."/>
            <person name="Neiman D."/>
            <person name="Park D."/>
            <person name="Pearson M."/>
            <person name="Roberts A."/>
            <person name="Saif S."/>
            <person name="Shea T."/>
            <person name="Shenoy N."/>
            <person name="Sisk P."/>
            <person name="Stolte C."/>
            <person name="Sykes S."/>
            <person name="Walk T."/>
            <person name="White J."/>
            <person name="Yandava C."/>
            <person name="Haas B."/>
            <person name="Henn M.R."/>
            <person name="Nusbaum C."/>
            <person name="Birren B."/>
        </authorList>
    </citation>
    <scope>NUCLEOTIDE SEQUENCE [LARGE SCALE GENOMIC DNA]</scope>
</reference>
<dbReference type="EMBL" id="GG702589">
    <property type="protein sequence ID" value="KOB89519.1"/>
    <property type="molecule type" value="Genomic_DNA"/>
</dbReference>
<evidence type="ECO:0000313" key="2">
    <source>
        <dbReference type="Proteomes" id="UP000054282"/>
    </source>
</evidence>
<accession>A0A0L7M9H4</accession>
<evidence type="ECO:0000313" key="1">
    <source>
        <dbReference type="EMBL" id="KOB89519.1"/>
    </source>
</evidence>
<name>A0A0L7M9H4_PLAF4</name>
<reference evidence="2" key="2">
    <citation type="submission" date="2006-09" db="EMBL/GenBank/DDBJ databases">
        <title>The genome sequence of Plasmodium falciparum Dd2.</title>
        <authorList>
            <consortium name="The Broad Institute Genome Sequencing Platform"/>
            <person name="Birren B."/>
            <person name="Lander E."/>
            <person name="Galagan J."/>
            <person name="Nusbaum C."/>
            <person name="Devon K."/>
            <person name="Henn M."/>
            <person name="Jaffe D."/>
            <person name="Butler J."/>
            <person name="Alvarez P."/>
            <person name="Gnerre S."/>
            <person name="Grabherr M."/>
            <person name="Kleber M."/>
            <person name="Mauceli E."/>
            <person name="Brockman W."/>
            <person name="MacCallum I.A."/>
            <person name="Rounsley S."/>
            <person name="Young S."/>
            <person name="LaButti K."/>
            <person name="Pushparaj V."/>
            <person name="DeCaprio D."/>
            <person name="Crawford M."/>
            <person name="Koehrsen M."/>
            <person name="Engels R."/>
            <person name="Montgomery P."/>
            <person name="Pearson M."/>
            <person name="Howarth C."/>
            <person name="Larson L."/>
            <person name="Luoma S."/>
            <person name="White J."/>
            <person name="Kodira C."/>
            <person name="Zeng Q."/>
            <person name="O'Leary S."/>
            <person name="Yandava C."/>
            <person name="Alvarado L."/>
            <person name="Wirth D."/>
            <person name="Volkman S."/>
            <person name="Hartl D."/>
        </authorList>
    </citation>
    <scope>NUCLEOTIDE SEQUENCE [LARGE SCALE GENOMIC DNA]</scope>
</reference>
<organism evidence="1 2">
    <name type="scientific">Plasmodium falciparum (isolate Dd2)</name>
    <dbReference type="NCBI Taxonomy" id="57267"/>
    <lineage>
        <taxon>Eukaryota</taxon>
        <taxon>Sar</taxon>
        <taxon>Alveolata</taxon>
        <taxon>Apicomplexa</taxon>
        <taxon>Aconoidasida</taxon>
        <taxon>Haemosporida</taxon>
        <taxon>Plasmodiidae</taxon>
        <taxon>Plasmodium</taxon>
        <taxon>Plasmodium (Laverania)</taxon>
    </lineage>
</organism>
<sequence>MIIFFCGIARVCDVIRNKNYLIVHEKENIQDCNNNLLELSKNILPIKNYKEESTYSKLRVVKNMHTANNTVSYLPLNNNNNNL</sequence>
<dbReference type="Proteomes" id="UP000054282">
    <property type="component" value="Unassembled WGS sequence"/>
</dbReference>
<protein>
    <submittedName>
        <fullName evidence="1">Uncharacterized protein</fullName>
    </submittedName>
</protein>
<gene>
    <name evidence="1" type="ORF">PFDG_05067</name>
</gene>
<proteinExistence type="predicted"/>
<dbReference type="AlphaFoldDB" id="A0A0L7M9H4"/>
<dbReference type="KEGG" id="pfd:PFDG_05067"/>